<dbReference type="InParanoid" id="A0A059C1C6"/>
<sequence length="67" mass="7929">MPTLIWPPWSLRPSVLMVAPIFTSSKQLFVLLVLLISFLSYTIQFLIWRFIWTCPINPIYRMSPNTE</sequence>
<name>A0A059C1C6_EUCGR</name>
<dbReference type="Gramene" id="KCW72019">
    <property type="protein sequence ID" value="KCW72019"/>
    <property type="gene ID" value="EUGRSUZ_E00469"/>
</dbReference>
<dbReference type="EMBL" id="KK198757">
    <property type="protein sequence ID" value="KCW72019.1"/>
    <property type="molecule type" value="Genomic_DNA"/>
</dbReference>
<proteinExistence type="predicted"/>
<keyword evidence="1" id="KW-0812">Transmembrane</keyword>
<evidence type="ECO:0000256" key="1">
    <source>
        <dbReference type="SAM" id="Phobius"/>
    </source>
</evidence>
<protein>
    <submittedName>
        <fullName evidence="2">Uncharacterized protein</fullName>
    </submittedName>
</protein>
<feature type="transmembrane region" description="Helical" evidence="1">
    <location>
        <begin position="28"/>
        <end position="52"/>
    </location>
</feature>
<keyword evidence="1" id="KW-0472">Membrane</keyword>
<organism evidence="2">
    <name type="scientific">Eucalyptus grandis</name>
    <name type="common">Flooded gum</name>
    <dbReference type="NCBI Taxonomy" id="71139"/>
    <lineage>
        <taxon>Eukaryota</taxon>
        <taxon>Viridiplantae</taxon>
        <taxon>Streptophyta</taxon>
        <taxon>Embryophyta</taxon>
        <taxon>Tracheophyta</taxon>
        <taxon>Spermatophyta</taxon>
        <taxon>Magnoliopsida</taxon>
        <taxon>eudicotyledons</taxon>
        <taxon>Gunneridae</taxon>
        <taxon>Pentapetalae</taxon>
        <taxon>rosids</taxon>
        <taxon>malvids</taxon>
        <taxon>Myrtales</taxon>
        <taxon>Myrtaceae</taxon>
        <taxon>Myrtoideae</taxon>
        <taxon>Eucalypteae</taxon>
        <taxon>Eucalyptus</taxon>
    </lineage>
</organism>
<accession>A0A059C1C6</accession>
<keyword evidence="1" id="KW-1133">Transmembrane helix</keyword>
<evidence type="ECO:0000313" key="2">
    <source>
        <dbReference type="EMBL" id="KCW72019.1"/>
    </source>
</evidence>
<gene>
    <name evidence="2" type="ORF">EUGRSUZ_E00469</name>
</gene>
<dbReference type="AlphaFoldDB" id="A0A059C1C6"/>
<reference evidence="2" key="1">
    <citation type="submission" date="2013-07" db="EMBL/GenBank/DDBJ databases">
        <title>The genome of Eucalyptus grandis.</title>
        <authorList>
            <person name="Schmutz J."/>
            <person name="Hayes R."/>
            <person name="Myburg A."/>
            <person name="Tuskan G."/>
            <person name="Grattapaglia D."/>
            <person name="Rokhsar D.S."/>
        </authorList>
    </citation>
    <scope>NUCLEOTIDE SEQUENCE</scope>
    <source>
        <tissue evidence="2">Leaf extractions</tissue>
    </source>
</reference>